<protein>
    <submittedName>
        <fullName evidence="1">DUF2180 family protein</fullName>
    </submittedName>
</protein>
<reference evidence="1 2" key="1">
    <citation type="submission" date="2023-10" db="EMBL/GenBank/DDBJ databases">
        <title>The complete genome sequence of Methanoculleus palmolei DSM 4273.</title>
        <authorList>
            <person name="Lai S.-J."/>
            <person name="You Y.-T."/>
            <person name="Chen S.-C."/>
        </authorList>
    </citation>
    <scope>NUCLEOTIDE SEQUENCE [LARGE SCALE GENOMIC DNA]</scope>
    <source>
        <strain evidence="1 2">DSM 4273</strain>
    </source>
</reference>
<dbReference type="Pfam" id="PF09947">
    <property type="entry name" value="DUF2180"/>
    <property type="match status" value="1"/>
</dbReference>
<gene>
    <name evidence="1" type="ORF">R6Y95_00495</name>
</gene>
<dbReference type="Proteomes" id="UP001626603">
    <property type="component" value="Chromosome"/>
</dbReference>
<evidence type="ECO:0000313" key="2">
    <source>
        <dbReference type="Proteomes" id="UP001626603"/>
    </source>
</evidence>
<evidence type="ECO:0000313" key="1">
    <source>
        <dbReference type="EMBL" id="WOX55830.1"/>
    </source>
</evidence>
<dbReference type="InterPro" id="IPR017211">
    <property type="entry name" value="UCP037465_Znf"/>
</dbReference>
<dbReference type="AlphaFoldDB" id="A0ABD8A9N6"/>
<keyword evidence="2" id="KW-1185">Reference proteome</keyword>
<dbReference type="PIRSF" id="PIRSF037465">
    <property type="entry name" value="UCP037465_Znf"/>
    <property type="match status" value="1"/>
</dbReference>
<organism evidence="1 2">
    <name type="scientific">Methanoculleus palmolei</name>
    <dbReference type="NCBI Taxonomy" id="72612"/>
    <lineage>
        <taxon>Archaea</taxon>
        <taxon>Methanobacteriati</taxon>
        <taxon>Methanobacteriota</taxon>
        <taxon>Stenosarchaea group</taxon>
        <taxon>Methanomicrobia</taxon>
        <taxon>Methanomicrobiales</taxon>
        <taxon>Methanomicrobiaceae</taxon>
        <taxon>Methanoculleus</taxon>
    </lineage>
</organism>
<accession>A0ABD8A9N6</accession>
<name>A0ABD8A9N6_9EURY</name>
<proteinExistence type="predicted"/>
<sequence>MKCYYCALEGKESEAVAICIVCGMGLCMDHAIRKDVDVWEGGYPLPSRRVKAPLPRILCPACYAALYEKGK</sequence>
<dbReference type="EMBL" id="CP137641">
    <property type="protein sequence ID" value="WOX55830.1"/>
    <property type="molecule type" value="Genomic_DNA"/>
</dbReference>